<dbReference type="Proteomes" id="UP000281431">
    <property type="component" value="Unassembled WGS sequence"/>
</dbReference>
<feature type="transmembrane region" description="Helical" evidence="1">
    <location>
        <begin position="12"/>
        <end position="30"/>
    </location>
</feature>
<keyword evidence="1" id="KW-0812">Transmembrane</keyword>
<organism evidence="2 3">
    <name type="scientific">Natrarchaeobius chitinivorans</name>
    <dbReference type="NCBI Taxonomy" id="1679083"/>
    <lineage>
        <taxon>Archaea</taxon>
        <taxon>Methanobacteriati</taxon>
        <taxon>Methanobacteriota</taxon>
        <taxon>Stenosarchaea group</taxon>
        <taxon>Halobacteria</taxon>
        <taxon>Halobacteriales</taxon>
        <taxon>Natrialbaceae</taxon>
        <taxon>Natrarchaeobius</taxon>
    </lineage>
</organism>
<evidence type="ECO:0000256" key="1">
    <source>
        <dbReference type="SAM" id="Phobius"/>
    </source>
</evidence>
<reference evidence="2 3" key="1">
    <citation type="submission" date="2018-10" db="EMBL/GenBank/DDBJ databases">
        <title>Natrarchaeobius chitinivorans gen. nov., sp. nov., and Natrarchaeobius haloalkaliphilus sp. nov., alkaliphilic, chitin-utilizing haloarchaea from hypersaline alkaline lakes.</title>
        <authorList>
            <person name="Sorokin D.Y."/>
            <person name="Elcheninov A.G."/>
            <person name="Kostrikina N.A."/>
            <person name="Bale N.J."/>
            <person name="Sinninghe Damste J.S."/>
            <person name="Khijniak T.V."/>
            <person name="Kublanov I.V."/>
            <person name="Toshchakov S.V."/>
        </authorList>
    </citation>
    <scope>NUCLEOTIDE SEQUENCE [LARGE SCALE GENOMIC DNA]</scope>
    <source>
        <strain evidence="2 3">AArcht7</strain>
    </source>
</reference>
<feature type="transmembrane region" description="Helical" evidence="1">
    <location>
        <begin position="42"/>
        <end position="61"/>
    </location>
</feature>
<evidence type="ECO:0000313" key="3">
    <source>
        <dbReference type="Proteomes" id="UP000281431"/>
    </source>
</evidence>
<dbReference type="AlphaFoldDB" id="A0A3N6N5M0"/>
<accession>A0A3N6N5M0</accession>
<proteinExistence type="predicted"/>
<feature type="transmembrane region" description="Helical" evidence="1">
    <location>
        <begin position="110"/>
        <end position="128"/>
    </location>
</feature>
<sequence length="132" mass="13735">MDRSRPALAKGCLVAAGFFLGTGVVTGLVPTPLFDRMVSRSLLDYAFLSLTSVLAGVYVVQRSSLAECSGDRCAYGGGVAGFFAVACPHCNAILVSLFSATWLATYVDPIRPVVGLVAVALFVGVIASRRSS</sequence>
<dbReference type="OrthoDB" id="253248at2157"/>
<keyword evidence="1" id="KW-1133">Transmembrane helix</keyword>
<name>A0A3N6N5M0_NATCH</name>
<keyword evidence="3" id="KW-1185">Reference proteome</keyword>
<comment type="caution">
    <text evidence="2">The sequence shown here is derived from an EMBL/GenBank/DDBJ whole genome shotgun (WGS) entry which is preliminary data.</text>
</comment>
<dbReference type="EMBL" id="REFZ01000001">
    <property type="protein sequence ID" value="RQH03147.1"/>
    <property type="molecule type" value="Genomic_DNA"/>
</dbReference>
<keyword evidence="1" id="KW-0472">Membrane</keyword>
<feature type="transmembrane region" description="Helical" evidence="1">
    <location>
        <begin position="73"/>
        <end position="98"/>
    </location>
</feature>
<protein>
    <submittedName>
        <fullName evidence="2">Uncharacterized protein</fullName>
    </submittedName>
</protein>
<evidence type="ECO:0000313" key="2">
    <source>
        <dbReference type="EMBL" id="RQH03147.1"/>
    </source>
</evidence>
<gene>
    <name evidence="2" type="ORF">EA472_00690</name>
</gene>